<feature type="compositionally biased region" description="Low complexity" evidence="1">
    <location>
        <begin position="582"/>
        <end position="599"/>
    </location>
</feature>
<feature type="region of interest" description="Disordered" evidence="1">
    <location>
        <begin position="451"/>
        <end position="473"/>
    </location>
</feature>
<feature type="domain" description="NYN" evidence="2">
    <location>
        <begin position="28"/>
        <end position="161"/>
    </location>
</feature>
<feature type="compositionally biased region" description="Polar residues" evidence="1">
    <location>
        <begin position="254"/>
        <end position="275"/>
    </location>
</feature>
<dbReference type="PANTHER" id="PTHR14379:SF3">
    <property type="entry name" value="MEIOSIS REGULATOR AND MRNA STABILITY FACTOR 1"/>
    <property type="match status" value="1"/>
</dbReference>
<evidence type="ECO:0000313" key="3">
    <source>
        <dbReference type="EMBL" id="KAL0947152.1"/>
    </source>
</evidence>
<reference evidence="4" key="1">
    <citation type="submission" date="2024-06" db="EMBL/GenBank/DDBJ databases">
        <title>Multi-omics analyses provide insights into the biosynthesis of the anticancer antibiotic pleurotin in Hohenbuehelia grisea.</title>
        <authorList>
            <person name="Weaver J.A."/>
            <person name="Alberti F."/>
        </authorList>
    </citation>
    <scope>NUCLEOTIDE SEQUENCE [LARGE SCALE GENOMIC DNA]</scope>
    <source>
        <strain evidence="4">T-177</strain>
    </source>
</reference>
<dbReference type="Proteomes" id="UP001556367">
    <property type="component" value="Unassembled WGS sequence"/>
</dbReference>
<accession>A0ABR3IV23</accession>
<comment type="caution">
    <text evidence="3">The sequence shown here is derived from an EMBL/GenBank/DDBJ whole genome shotgun (WGS) entry which is preliminary data.</text>
</comment>
<protein>
    <recommendedName>
        <fullName evidence="2">NYN domain-containing protein</fullName>
    </recommendedName>
</protein>
<evidence type="ECO:0000259" key="2">
    <source>
        <dbReference type="Pfam" id="PF01936"/>
    </source>
</evidence>
<dbReference type="PANTHER" id="PTHR14379">
    <property type="entry name" value="LIMKAIN B LKAP"/>
    <property type="match status" value="1"/>
</dbReference>
<dbReference type="CDD" id="cd10910">
    <property type="entry name" value="PIN_limkain_b1_N_like"/>
    <property type="match status" value="1"/>
</dbReference>
<gene>
    <name evidence="3" type="ORF">HGRIS_013279</name>
</gene>
<feature type="compositionally biased region" description="Polar residues" evidence="1">
    <location>
        <begin position="235"/>
        <end position="244"/>
    </location>
</feature>
<dbReference type="InterPro" id="IPR021139">
    <property type="entry name" value="NYN"/>
</dbReference>
<evidence type="ECO:0000313" key="4">
    <source>
        <dbReference type="Proteomes" id="UP001556367"/>
    </source>
</evidence>
<keyword evidence="4" id="KW-1185">Reference proteome</keyword>
<name>A0ABR3IV23_9AGAR</name>
<organism evidence="3 4">
    <name type="scientific">Hohenbuehelia grisea</name>
    <dbReference type="NCBI Taxonomy" id="104357"/>
    <lineage>
        <taxon>Eukaryota</taxon>
        <taxon>Fungi</taxon>
        <taxon>Dikarya</taxon>
        <taxon>Basidiomycota</taxon>
        <taxon>Agaricomycotina</taxon>
        <taxon>Agaricomycetes</taxon>
        <taxon>Agaricomycetidae</taxon>
        <taxon>Agaricales</taxon>
        <taxon>Pleurotineae</taxon>
        <taxon>Pleurotaceae</taxon>
        <taxon>Hohenbuehelia</taxon>
    </lineage>
</organism>
<feature type="compositionally biased region" description="Polar residues" evidence="1">
    <location>
        <begin position="337"/>
        <end position="351"/>
    </location>
</feature>
<dbReference type="InterPro" id="IPR024768">
    <property type="entry name" value="Marf1"/>
</dbReference>
<feature type="compositionally biased region" description="Low complexity" evidence="1">
    <location>
        <begin position="397"/>
        <end position="414"/>
    </location>
</feature>
<evidence type="ECO:0000256" key="1">
    <source>
        <dbReference type="SAM" id="MobiDB-lite"/>
    </source>
</evidence>
<dbReference type="Gene3D" id="3.40.50.1010">
    <property type="entry name" value="5'-nuclease"/>
    <property type="match status" value="1"/>
</dbReference>
<dbReference type="Pfam" id="PF01936">
    <property type="entry name" value="NYN"/>
    <property type="match status" value="1"/>
</dbReference>
<feature type="compositionally biased region" description="Low complexity" evidence="1">
    <location>
        <begin position="452"/>
        <end position="473"/>
    </location>
</feature>
<dbReference type="EMBL" id="JASNQZ010000015">
    <property type="protein sequence ID" value="KAL0947152.1"/>
    <property type="molecule type" value="Genomic_DNA"/>
</dbReference>
<proteinExistence type="predicted"/>
<feature type="region of interest" description="Disordered" evidence="1">
    <location>
        <begin position="582"/>
        <end position="608"/>
    </location>
</feature>
<feature type="region of interest" description="Disordered" evidence="1">
    <location>
        <begin position="218"/>
        <end position="416"/>
    </location>
</feature>
<sequence length="771" mass="82522">MLPFSGTTVCPICSPCFDRVNASSLFPENCHAPSSFSGYDIIKSIRDVAHGFGTVKLFKAYLELSEQVMSPRLLCLRSELQSSGVSLTDCPHNGRKNVADQMIIVDMLTYAIDNPAPATVILISGDRDFAYAASVLRLRRYRVVVIALSNPGPHISLKAQASLCLDWNVDIISKIGANSSPSVATKPDTDGFRPLSSPRQASLVDAFLAPSPSARFRRPSISAQSTYATRHYRSESNPSISRTMPTPHPPFLVQTVQTPVTDGSVMDPSNHQSSPIPLPPSMPAVIAEVEPGDSEDATLPRDTSPVAITEIPNSSSPDADNVLSCSDVAPTELPVPSTESTPSQSELSSGGASPIGGNLEPPPATGNEERGLAASSPTSQTPPYVYDGHLDSLLPQSSSGANSAGSGSSLGCNSHSDTSLENDYAHNAARIPGSTPKRTWADLAQKQFLDNSKSAPSASTPASPLVVVPPSESSGQPLDTYLTPIFAPLVQILERYLELGIRYPPHFEVTSKILSLDQCDAILGQANVATVREYFDLAESHKLVQQGRGEDLWIMLGNDHYATEHMVATNGAAVRDDVEAPAYASGPSSSPWSHSATNPEAARTSYSNAGPIPTHFRLLIQVLERYRQQGQNRPLRMHVAVELAALDSMVYQRAGAKKFSDYSALAVASNLVILGGLHAGAWISLHPSFNAFPPHFLPLVRVLRELHARGVSAPLRSLVGAELLSADRDIYRRNEASNFAQYTAEAVEHNVVVLGGVHATAWISLNPSLLE</sequence>